<dbReference type="EMBL" id="WOCE01000002">
    <property type="protein sequence ID" value="KAE9619815.1"/>
    <property type="molecule type" value="Genomic_DNA"/>
</dbReference>
<dbReference type="SUPFAM" id="SSF54768">
    <property type="entry name" value="dsRNA-binding domain-like"/>
    <property type="match status" value="3"/>
</dbReference>
<dbReference type="InterPro" id="IPR044450">
    <property type="entry name" value="AtDRB-like_DSRM_1"/>
</dbReference>
<evidence type="ECO:0000256" key="3">
    <source>
        <dbReference type="PROSITE-ProRule" id="PRU00266"/>
    </source>
</evidence>
<evidence type="ECO:0000313" key="7">
    <source>
        <dbReference type="Proteomes" id="UP000447434"/>
    </source>
</evidence>
<dbReference type="Pfam" id="PF00035">
    <property type="entry name" value="dsrm"/>
    <property type="match status" value="3"/>
</dbReference>
<dbReference type="PROSITE" id="PS50137">
    <property type="entry name" value="DS_RBD"/>
    <property type="match status" value="3"/>
</dbReference>
<evidence type="ECO:0000256" key="1">
    <source>
        <dbReference type="ARBA" id="ARBA00022737"/>
    </source>
</evidence>
<dbReference type="Proteomes" id="UP000447434">
    <property type="component" value="Chromosome 2"/>
</dbReference>
<dbReference type="Gene3D" id="3.30.160.20">
    <property type="match status" value="3"/>
</dbReference>
<dbReference type="OrthoDB" id="5988181at2759"/>
<sequence length="459" mass="50235">MYKTKIQQLCHSRSWNLPDYETMRDGPDHNPRFISTVTVNGLQFHSPEPTRSSKEAQNNAAELAFHHFTQPFNPNPNPNPNPLLSLPHLSSFPGCSFPQPSLSISPASSTTSTTTPSLGSFDPNNGGVLRPDTVEGLQTSQICSPVKATTMTAVDQKNMQHLYKNQLQNYAHKKNLNLPAYSSEWEGPPHALRFKCKVTIDGQTFESSKFFSTLKDAEHAAAEIALMSLSPGGVQEDQTGLYKNLLQEFVQKEGFRLPSYNTNRYGESHMPTFVSQVEIEGESFTGQEAKSKKQAETSAAKVAYMTLKERKGMSDQSPLFPLSAHCGQAPEFSSDRSEANVITGLQPHANLKSPVSPGLVAKNQLDKSKELIEKKGSCSSGNSNGFTKSSSLTNAQSEPSLSESTNVASDTSKMLSTQGTTPCRIKVIVYSRNTNVEIEGGGSMMHISDDKWVAYSFSH</sequence>
<feature type="domain" description="DRBM" evidence="5">
    <location>
        <begin position="162"/>
        <end position="231"/>
    </location>
</feature>
<gene>
    <name evidence="6" type="ORF">Lalb_Chr02g0157271</name>
</gene>
<dbReference type="PANTHER" id="PTHR46031">
    <property type="match status" value="1"/>
</dbReference>
<feature type="region of interest" description="Disordered" evidence="4">
    <location>
        <begin position="103"/>
        <end position="131"/>
    </location>
</feature>
<dbReference type="PANTHER" id="PTHR46031:SF16">
    <property type="entry name" value="DOUBLE-STRANDED RNA-BINDING PROTEIN 4"/>
    <property type="match status" value="1"/>
</dbReference>
<feature type="compositionally biased region" description="Polar residues" evidence="4">
    <location>
        <begin position="386"/>
        <end position="417"/>
    </location>
</feature>
<feature type="compositionally biased region" description="Low complexity" evidence="4">
    <location>
        <begin position="103"/>
        <end position="117"/>
    </location>
</feature>
<organism evidence="6 7">
    <name type="scientific">Lupinus albus</name>
    <name type="common">White lupine</name>
    <name type="synonym">Lupinus termis</name>
    <dbReference type="NCBI Taxonomy" id="3870"/>
    <lineage>
        <taxon>Eukaryota</taxon>
        <taxon>Viridiplantae</taxon>
        <taxon>Streptophyta</taxon>
        <taxon>Embryophyta</taxon>
        <taxon>Tracheophyta</taxon>
        <taxon>Spermatophyta</taxon>
        <taxon>Magnoliopsida</taxon>
        <taxon>eudicotyledons</taxon>
        <taxon>Gunneridae</taxon>
        <taxon>Pentapetalae</taxon>
        <taxon>rosids</taxon>
        <taxon>fabids</taxon>
        <taxon>Fabales</taxon>
        <taxon>Fabaceae</taxon>
        <taxon>Papilionoideae</taxon>
        <taxon>50 kb inversion clade</taxon>
        <taxon>genistoids sensu lato</taxon>
        <taxon>core genistoids</taxon>
        <taxon>Genisteae</taxon>
        <taxon>Lupinus</taxon>
    </lineage>
</organism>
<proteinExistence type="predicted"/>
<keyword evidence="1" id="KW-0677">Repeat</keyword>
<dbReference type="AlphaFoldDB" id="A0A6A4QYF2"/>
<dbReference type="SMART" id="SM00358">
    <property type="entry name" value="DSRM"/>
    <property type="match status" value="3"/>
</dbReference>
<comment type="caution">
    <text evidence="6">The sequence shown here is derived from an EMBL/GenBank/DDBJ whole genome shotgun (WGS) entry which is preliminary data.</text>
</comment>
<feature type="region of interest" description="Disordered" evidence="4">
    <location>
        <begin position="373"/>
        <end position="417"/>
    </location>
</feature>
<feature type="domain" description="DRBM" evidence="5">
    <location>
        <begin position="241"/>
        <end position="309"/>
    </location>
</feature>
<feature type="domain" description="DRBM" evidence="5">
    <location>
        <begin position="1"/>
        <end position="70"/>
    </location>
</feature>
<reference evidence="7" key="1">
    <citation type="journal article" date="2020" name="Nat. Commun.">
        <title>Genome sequence of the cluster root forming white lupin.</title>
        <authorList>
            <person name="Hufnagel B."/>
            <person name="Marques A."/>
            <person name="Soriano A."/>
            <person name="Marques L."/>
            <person name="Divol F."/>
            <person name="Doumas P."/>
            <person name="Sallet E."/>
            <person name="Mancinotti D."/>
            <person name="Carrere S."/>
            <person name="Marande W."/>
            <person name="Arribat S."/>
            <person name="Keller J."/>
            <person name="Huneau C."/>
            <person name="Blein T."/>
            <person name="Aime D."/>
            <person name="Laguerre M."/>
            <person name="Taylor J."/>
            <person name="Schubert V."/>
            <person name="Nelson M."/>
            <person name="Geu-Flores F."/>
            <person name="Crespi M."/>
            <person name="Gallardo-Guerrero K."/>
            <person name="Delaux P.-M."/>
            <person name="Salse J."/>
            <person name="Berges H."/>
            <person name="Guyot R."/>
            <person name="Gouzy J."/>
            <person name="Peret B."/>
        </authorList>
    </citation>
    <scope>NUCLEOTIDE SEQUENCE [LARGE SCALE GENOMIC DNA]</scope>
    <source>
        <strain evidence="7">cv. Amiga</strain>
    </source>
</reference>
<evidence type="ECO:0000313" key="6">
    <source>
        <dbReference type="EMBL" id="KAE9619815.1"/>
    </source>
</evidence>
<evidence type="ECO:0000259" key="5">
    <source>
        <dbReference type="PROSITE" id="PS50137"/>
    </source>
</evidence>
<accession>A0A6A4QYF2</accession>
<dbReference type="GO" id="GO:0003725">
    <property type="term" value="F:double-stranded RNA binding"/>
    <property type="evidence" value="ECO:0007669"/>
    <property type="project" value="InterPro"/>
</dbReference>
<evidence type="ECO:0000256" key="4">
    <source>
        <dbReference type="SAM" id="MobiDB-lite"/>
    </source>
</evidence>
<keyword evidence="7" id="KW-1185">Reference proteome</keyword>
<dbReference type="CDD" id="cd19907">
    <property type="entry name" value="DSRM_AtDRB-like_rpt1"/>
    <property type="match status" value="1"/>
</dbReference>
<evidence type="ECO:0000256" key="2">
    <source>
        <dbReference type="ARBA" id="ARBA00022884"/>
    </source>
</evidence>
<protein>
    <submittedName>
        <fullName evidence="6">Putative double-stranded RNA-binding domain-containing protein</fullName>
    </submittedName>
</protein>
<keyword evidence="2 3" id="KW-0694">RNA-binding</keyword>
<dbReference type="InterPro" id="IPR014720">
    <property type="entry name" value="dsRBD_dom"/>
</dbReference>
<name>A0A6A4QYF2_LUPAL</name>